<gene>
    <name evidence="3" type="ORF">HGA08_07310</name>
</gene>
<evidence type="ECO:0000313" key="4">
    <source>
        <dbReference type="Proteomes" id="UP000565711"/>
    </source>
</evidence>
<evidence type="ECO:0000256" key="2">
    <source>
        <dbReference type="SAM" id="Phobius"/>
    </source>
</evidence>
<reference evidence="3 4" key="1">
    <citation type="submission" date="2020-04" db="EMBL/GenBank/DDBJ databases">
        <title>MicrobeNet Type strains.</title>
        <authorList>
            <person name="Nicholson A.C."/>
        </authorList>
    </citation>
    <scope>NUCLEOTIDE SEQUENCE [LARGE SCALE GENOMIC DNA]</scope>
    <source>
        <strain evidence="3 4">JCM 12354</strain>
    </source>
</reference>
<feature type="transmembrane region" description="Helical" evidence="2">
    <location>
        <begin position="32"/>
        <end position="53"/>
    </location>
</feature>
<keyword evidence="4" id="KW-1185">Reference proteome</keyword>
<protein>
    <submittedName>
        <fullName evidence="3">DUF998 domain-containing protein</fullName>
    </submittedName>
</protein>
<feature type="transmembrane region" description="Helical" evidence="2">
    <location>
        <begin position="185"/>
        <end position="201"/>
    </location>
</feature>
<keyword evidence="2" id="KW-0812">Transmembrane</keyword>
<comment type="caution">
    <text evidence="3">The sequence shown here is derived from an EMBL/GenBank/DDBJ whole genome shotgun (WGS) entry which is preliminary data.</text>
</comment>
<dbReference type="InterPro" id="IPR009339">
    <property type="entry name" value="DUF998"/>
</dbReference>
<dbReference type="Proteomes" id="UP000565711">
    <property type="component" value="Unassembled WGS sequence"/>
</dbReference>
<accession>A0A846XY65</accession>
<keyword evidence="2" id="KW-1133">Transmembrane helix</keyword>
<sequence>MTRFEPSGAAPESTPAAGAHPHSARERVARPVLAVALIVAGVCYSSWVLEFVLPIELNPLTSFLSELDAEGRPYRWVFGLGDTVAGSLAVLCALTALCMLPRRALSTVGWVALGCFGASTIADARAPLHTCSAPCPPSDSGMFPQLHQIHALTSTLAVISIFVAMIAFTAAAFRYRTWPILRRTGLPILITAGLATVWMLVADNLPGQFALGIAQRIQVAGMSLWLITLAAQLLADARNQRRRTRS</sequence>
<feature type="transmembrane region" description="Helical" evidence="2">
    <location>
        <begin position="104"/>
        <end position="122"/>
    </location>
</feature>
<proteinExistence type="predicted"/>
<name>A0A846XY65_9NOCA</name>
<dbReference type="EMBL" id="JAAXOP010000003">
    <property type="protein sequence ID" value="NKY50018.1"/>
    <property type="molecule type" value="Genomic_DNA"/>
</dbReference>
<feature type="transmembrane region" description="Helical" evidence="2">
    <location>
        <begin position="73"/>
        <end position="97"/>
    </location>
</feature>
<feature type="transmembrane region" description="Helical" evidence="2">
    <location>
        <begin position="213"/>
        <end position="235"/>
    </location>
</feature>
<evidence type="ECO:0000256" key="1">
    <source>
        <dbReference type="SAM" id="MobiDB-lite"/>
    </source>
</evidence>
<dbReference type="AlphaFoldDB" id="A0A846XY65"/>
<evidence type="ECO:0000313" key="3">
    <source>
        <dbReference type="EMBL" id="NKY50018.1"/>
    </source>
</evidence>
<dbReference type="Pfam" id="PF06197">
    <property type="entry name" value="DUF998"/>
    <property type="match status" value="1"/>
</dbReference>
<feature type="region of interest" description="Disordered" evidence="1">
    <location>
        <begin position="1"/>
        <end position="23"/>
    </location>
</feature>
<feature type="transmembrane region" description="Helical" evidence="2">
    <location>
        <begin position="149"/>
        <end position="173"/>
    </location>
</feature>
<keyword evidence="2" id="KW-0472">Membrane</keyword>
<organism evidence="3 4">
    <name type="scientific">Nocardia vermiculata</name>
    <dbReference type="NCBI Taxonomy" id="257274"/>
    <lineage>
        <taxon>Bacteria</taxon>
        <taxon>Bacillati</taxon>
        <taxon>Actinomycetota</taxon>
        <taxon>Actinomycetes</taxon>
        <taxon>Mycobacteriales</taxon>
        <taxon>Nocardiaceae</taxon>
        <taxon>Nocardia</taxon>
    </lineage>
</organism>
<dbReference type="RefSeq" id="WP_084474024.1">
    <property type="nucleotide sequence ID" value="NZ_JAAXOP010000003.1"/>
</dbReference>